<dbReference type="Proteomes" id="UP001519292">
    <property type="component" value="Unassembled WGS sequence"/>
</dbReference>
<dbReference type="PANTHER" id="PTHR30405:SF25">
    <property type="entry name" value="RNA-GUIDED DNA ENDONUCLEASE INSQ-RELATED"/>
    <property type="match status" value="1"/>
</dbReference>
<keyword evidence="7" id="KW-0233">DNA recombination</keyword>
<proteinExistence type="inferred from homology"/>
<gene>
    <name evidence="11" type="ORF">J2Z60_001643</name>
</gene>
<dbReference type="Pfam" id="PF01385">
    <property type="entry name" value="OrfB_IS605"/>
    <property type="match status" value="1"/>
</dbReference>
<feature type="domain" description="Cas12f1-like TNB" evidence="9">
    <location>
        <begin position="349"/>
        <end position="420"/>
    </location>
</feature>
<name>A0ABS4MFM0_9LACO</name>
<evidence type="ECO:0000256" key="5">
    <source>
        <dbReference type="ARBA" id="ARBA00022833"/>
    </source>
</evidence>
<evidence type="ECO:0000256" key="6">
    <source>
        <dbReference type="ARBA" id="ARBA00023125"/>
    </source>
</evidence>
<evidence type="ECO:0000313" key="12">
    <source>
        <dbReference type="Proteomes" id="UP001519292"/>
    </source>
</evidence>
<dbReference type="InterPro" id="IPR001959">
    <property type="entry name" value="Transposase"/>
</dbReference>
<dbReference type="EMBL" id="JAGGLU010000010">
    <property type="protein sequence ID" value="MBP2058458.1"/>
    <property type="molecule type" value="Genomic_DNA"/>
</dbReference>
<evidence type="ECO:0000256" key="1">
    <source>
        <dbReference type="ARBA" id="ARBA00008761"/>
    </source>
</evidence>
<reference evidence="11 12" key="1">
    <citation type="submission" date="2021-03" db="EMBL/GenBank/DDBJ databases">
        <title>Genomic Encyclopedia of Type Strains, Phase IV (KMG-IV): sequencing the most valuable type-strain genomes for metagenomic binning, comparative biology and taxonomic classification.</title>
        <authorList>
            <person name="Goeker M."/>
        </authorList>
    </citation>
    <scope>NUCLEOTIDE SEQUENCE [LARGE SCALE GENOMIC DNA]</scope>
    <source>
        <strain evidence="11 12">DSM 101872</strain>
    </source>
</reference>
<comment type="similarity">
    <text evidence="2">In the N-terminal section; belongs to the transposase 2 family.</text>
</comment>
<keyword evidence="3" id="KW-0815">Transposition</keyword>
<evidence type="ECO:0000259" key="8">
    <source>
        <dbReference type="Pfam" id="PF01385"/>
    </source>
</evidence>
<dbReference type="Pfam" id="PF12323">
    <property type="entry name" value="HTH_OrfB_IS605"/>
    <property type="match status" value="1"/>
</dbReference>
<dbReference type="RefSeq" id="WP_209687192.1">
    <property type="nucleotide sequence ID" value="NZ_JAGGLU010000010.1"/>
</dbReference>
<dbReference type="InterPro" id="IPR021027">
    <property type="entry name" value="Transposase_put_HTH"/>
</dbReference>
<protein>
    <submittedName>
        <fullName evidence="11">Transposase</fullName>
    </submittedName>
</protein>
<organism evidence="11 12">
    <name type="scientific">Lactobacillus colini</name>
    <dbReference type="NCBI Taxonomy" id="1819254"/>
    <lineage>
        <taxon>Bacteria</taxon>
        <taxon>Bacillati</taxon>
        <taxon>Bacillota</taxon>
        <taxon>Bacilli</taxon>
        <taxon>Lactobacillales</taxon>
        <taxon>Lactobacillaceae</taxon>
        <taxon>Lactobacillus</taxon>
    </lineage>
</organism>
<dbReference type="Pfam" id="PF07282">
    <property type="entry name" value="Cas12f1-like_TNB"/>
    <property type="match status" value="1"/>
</dbReference>
<feature type="domain" description="Transposase putative helix-turn-helix" evidence="10">
    <location>
        <begin position="10"/>
        <end position="43"/>
    </location>
</feature>
<evidence type="ECO:0000256" key="3">
    <source>
        <dbReference type="ARBA" id="ARBA00022578"/>
    </source>
</evidence>
<sequence length="439" mass="51033">MRKTEMKYMLGLKMRAFPNHKQEAIIKKNTDTARFIYNQLLANSYTDSAIHRNKLDKHYPIPEEYWRYNSKGNVIAKSKKRSTGLDRITADKYPWLADKDLDSLMPYNTQINYQAAWSLFRKVNHAGHPKFKRKSAPKQSYSTNCQYVGLKDNKPSLFNGTVRFIDKKHLKLPKLGNLKVVLSRSLPEGEEIRITKATISHLSSGEYFISLLIKSNDALAETYSKTSSEVGYDLNVKNFLMDTTGHEEPNPKYYQKIKNKLAREQRKLSRRARRAKKEKRKLWQSKNYQKQKIKVAKLHRRIFNQRHSFLDQLSTAYIKNHDLVVGENLKSKNLLKDHALAMSISDVGWRTFIGMLQYKAPLHGKTFVLVNPAYTTQTCYDCKFVMGTNGTKKLTLDQREWDCPNCGKHHVRDYNAAKNILAKGHQSLKVANNEYVFCR</sequence>
<keyword evidence="4" id="KW-0479">Metal-binding</keyword>
<keyword evidence="12" id="KW-1185">Reference proteome</keyword>
<feature type="domain" description="Probable transposase IS891/IS1136/IS1341" evidence="8">
    <location>
        <begin position="224"/>
        <end position="335"/>
    </location>
</feature>
<dbReference type="PANTHER" id="PTHR30405">
    <property type="entry name" value="TRANSPOSASE"/>
    <property type="match status" value="1"/>
</dbReference>
<evidence type="ECO:0000313" key="11">
    <source>
        <dbReference type="EMBL" id="MBP2058458.1"/>
    </source>
</evidence>
<keyword evidence="6" id="KW-0238">DNA-binding</keyword>
<evidence type="ECO:0000256" key="4">
    <source>
        <dbReference type="ARBA" id="ARBA00022723"/>
    </source>
</evidence>
<dbReference type="NCBIfam" id="TIGR01766">
    <property type="entry name" value="IS200/IS605 family accessory protein TnpB-like domain"/>
    <property type="match status" value="1"/>
</dbReference>
<dbReference type="InterPro" id="IPR051399">
    <property type="entry name" value="RNA-guided_DNA_endo/Transpos"/>
</dbReference>
<comment type="caution">
    <text evidence="11">The sequence shown here is derived from an EMBL/GenBank/DDBJ whole genome shotgun (WGS) entry which is preliminary data.</text>
</comment>
<keyword evidence="5" id="KW-0862">Zinc</keyword>
<dbReference type="InterPro" id="IPR010095">
    <property type="entry name" value="Cas12f1-like_TNB"/>
</dbReference>
<evidence type="ECO:0000256" key="2">
    <source>
        <dbReference type="ARBA" id="ARBA00011044"/>
    </source>
</evidence>
<dbReference type="NCBIfam" id="NF040570">
    <property type="entry name" value="guided_TnpB"/>
    <property type="match status" value="1"/>
</dbReference>
<evidence type="ECO:0000259" key="10">
    <source>
        <dbReference type="Pfam" id="PF12323"/>
    </source>
</evidence>
<accession>A0ABS4MFM0</accession>
<evidence type="ECO:0000259" key="9">
    <source>
        <dbReference type="Pfam" id="PF07282"/>
    </source>
</evidence>
<comment type="similarity">
    <text evidence="1">In the C-terminal section; belongs to the transposase 35 family.</text>
</comment>
<evidence type="ECO:0000256" key="7">
    <source>
        <dbReference type="ARBA" id="ARBA00023172"/>
    </source>
</evidence>